<comment type="caution">
    <text evidence="1">The sequence shown here is derived from an EMBL/GenBank/DDBJ whole genome shotgun (WGS) entry which is preliminary data.</text>
</comment>
<dbReference type="RefSeq" id="WP_159224227.1">
    <property type="nucleotide sequence ID" value="NZ_LR733503.1"/>
</dbReference>
<protein>
    <recommendedName>
        <fullName evidence="3">Lipid II-degrading bacteriocin</fullName>
    </recommendedName>
</protein>
<evidence type="ECO:0000313" key="1">
    <source>
        <dbReference type="EMBL" id="VXC59485.1"/>
    </source>
</evidence>
<dbReference type="GO" id="GO:0042742">
    <property type="term" value="P:defense response to bacterium"/>
    <property type="evidence" value="ECO:0007669"/>
    <property type="project" value="InterPro"/>
</dbReference>
<proteinExistence type="predicted"/>
<dbReference type="Proteomes" id="UP000433737">
    <property type="component" value="Unassembled WGS sequence"/>
</dbReference>
<sequence>MSEGTMVVTAPPVSSGGAPAGFGSYNPGGATSVPPGQAQAQMFHEVLNGSFFNSQNAVDYVNKNDLTSLLQWVKNNCYLNDCIVGPAMGTTGISAMAGNGAQWRDWQLGNMSDQLSGGPYSVVSALANFFWGNGRPMNVDINNIGLQLAPQKILGFNDQLMAMSAPGSYNVSLKFAYDTGVDSLVSNYYLGSITLQMEGTLNRDASGQWTFNGVVRGYQDKYDFNASTHRTKTNEDMTTIGNFLGQQFQGVTYPININGQLDGVSFSGQ</sequence>
<reference evidence="1 2" key="1">
    <citation type="submission" date="2019-10" db="EMBL/GenBank/DDBJ databases">
        <authorList>
            <person name="Karimi E."/>
        </authorList>
    </citation>
    <scope>NUCLEOTIDE SEQUENCE [LARGE SCALE GENOMIC DNA]</scope>
    <source>
        <strain evidence="1">Pantoea sp. 111</strain>
    </source>
</reference>
<dbReference type="EMBL" id="CABWMH010000052">
    <property type="protein sequence ID" value="VXC59485.1"/>
    <property type="molecule type" value="Genomic_DNA"/>
</dbReference>
<dbReference type="Pfam" id="PF14859">
    <property type="entry name" value="Colicin_M"/>
    <property type="match status" value="1"/>
</dbReference>
<gene>
    <name evidence="1" type="ORF">PANT111_560049</name>
</gene>
<accession>A0AAX3JCF6</accession>
<evidence type="ECO:0008006" key="3">
    <source>
        <dbReference type="Google" id="ProtNLM"/>
    </source>
</evidence>
<name>A0AAX3JCF6_9GAMM</name>
<dbReference type="Gene3D" id="3.30.450.400">
    <property type="entry name" value="Colicin M, catalytic domain"/>
    <property type="match status" value="1"/>
</dbReference>
<dbReference type="AlphaFoldDB" id="A0AAX3JCF6"/>
<organism evidence="1 2">
    <name type="scientific">Pantoea brenneri</name>
    <dbReference type="NCBI Taxonomy" id="472694"/>
    <lineage>
        <taxon>Bacteria</taxon>
        <taxon>Pseudomonadati</taxon>
        <taxon>Pseudomonadota</taxon>
        <taxon>Gammaproteobacteria</taxon>
        <taxon>Enterobacterales</taxon>
        <taxon>Erwiniaceae</taxon>
        <taxon>Pantoea</taxon>
    </lineage>
</organism>
<evidence type="ECO:0000313" key="2">
    <source>
        <dbReference type="Proteomes" id="UP000433737"/>
    </source>
</evidence>
<dbReference type="InterPro" id="IPR028056">
    <property type="entry name" value="Colicin_M"/>
</dbReference>